<dbReference type="InterPro" id="IPR036865">
    <property type="entry name" value="CRAL-TRIO_dom_sf"/>
</dbReference>
<dbReference type="EMBL" id="HBEG01035187">
    <property type="protein sequence ID" value="CAD8373791.1"/>
    <property type="molecule type" value="Transcribed_RNA"/>
</dbReference>
<accession>A0A7S0ATP5</accession>
<keyword evidence="1" id="KW-0472">Membrane</keyword>
<reference evidence="2" key="1">
    <citation type="submission" date="2021-01" db="EMBL/GenBank/DDBJ databases">
        <authorList>
            <person name="Corre E."/>
            <person name="Pelletier E."/>
            <person name="Niang G."/>
            <person name="Scheremetjew M."/>
            <person name="Finn R."/>
            <person name="Kale V."/>
            <person name="Holt S."/>
            <person name="Cochrane G."/>
            <person name="Meng A."/>
            <person name="Brown T."/>
            <person name="Cohen L."/>
        </authorList>
    </citation>
    <scope>NUCLEOTIDE SEQUENCE</scope>
    <source>
        <strain evidence="2">Pbaha01</strain>
    </source>
</reference>
<evidence type="ECO:0000313" key="2">
    <source>
        <dbReference type="EMBL" id="CAD8373791.1"/>
    </source>
</evidence>
<evidence type="ECO:0008006" key="3">
    <source>
        <dbReference type="Google" id="ProtNLM"/>
    </source>
</evidence>
<protein>
    <recommendedName>
        <fullName evidence="3">CRAL-TRIO domain-containing protein</fullName>
    </recommendedName>
</protein>
<organism evidence="2">
    <name type="scientific">Pyrodinium bahamense</name>
    <dbReference type="NCBI Taxonomy" id="73915"/>
    <lineage>
        <taxon>Eukaryota</taxon>
        <taxon>Sar</taxon>
        <taxon>Alveolata</taxon>
        <taxon>Dinophyceae</taxon>
        <taxon>Gonyaulacales</taxon>
        <taxon>Pyrocystaceae</taxon>
        <taxon>Pyrodinium</taxon>
    </lineage>
</organism>
<name>A0A7S0ATP5_9DINO</name>
<evidence type="ECO:0000256" key="1">
    <source>
        <dbReference type="SAM" id="Phobius"/>
    </source>
</evidence>
<dbReference type="InterPro" id="IPR036273">
    <property type="entry name" value="CRAL/TRIO_N_dom_sf"/>
</dbReference>
<gene>
    <name evidence="2" type="ORF">PBAH0796_LOCUS21532</name>
</gene>
<proteinExistence type="predicted"/>
<sequence length="485" mass="53805">MGLATSCFSGCCAPRHSEQGIRAPAAGSSHTAQFTPASDSLYTWITHLEKEQICALRMALTSAEQQQLTACPEDIKHDLMFCRFLRGHGWEVQRAVMALRAHLGYRCEFSETIQEARGLLPAGAVDFSVERTLHWKEMQSRFVNLQLPADRGTTDGMPISLWVARFIDLHLFASLPERLLTEWFVSCLEQRSLTLHNQSLRDRQMARVMEARDMMGFQMSQCLAWPGMLRKVARVFRYAELYPEIMGRFFMFNLEPDGLAIKLIKARVPQRFADKIVVVERGDWGSCCCSAGALSPSMLPAWIQHVQEVEGVAGDMLTAIRPSAWRALTVAPGEACEWEVCCRCAVPSQFATIQISVWLFTLSSLGVPAVKEHRTPRVLQVSQGSHAFVSDRFSVSAGGVVLVEALLQGKSAANVAFAAFRAGSGQGIPAAKLSELTSTQLSADVQPAALSAQMAFYLKPLWLRCLVLVFSLCVCALWLLRRQSQ</sequence>
<dbReference type="SUPFAM" id="SSF52087">
    <property type="entry name" value="CRAL/TRIO domain"/>
    <property type="match status" value="1"/>
</dbReference>
<dbReference type="AlphaFoldDB" id="A0A7S0ATP5"/>
<feature type="transmembrane region" description="Helical" evidence="1">
    <location>
        <begin position="461"/>
        <end position="480"/>
    </location>
</feature>
<keyword evidence="1" id="KW-1133">Transmembrane helix</keyword>
<dbReference type="SUPFAM" id="SSF46938">
    <property type="entry name" value="CRAL/TRIO N-terminal domain"/>
    <property type="match status" value="1"/>
</dbReference>
<keyword evidence="1" id="KW-0812">Transmembrane</keyword>
<dbReference type="Gene3D" id="3.40.525.10">
    <property type="entry name" value="CRAL-TRIO lipid binding domain"/>
    <property type="match status" value="1"/>
</dbReference>